<evidence type="ECO:0000256" key="1">
    <source>
        <dbReference type="SAM" id="MobiDB-lite"/>
    </source>
</evidence>
<feature type="compositionally biased region" description="Polar residues" evidence="1">
    <location>
        <begin position="457"/>
        <end position="474"/>
    </location>
</feature>
<reference evidence="2 3" key="1">
    <citation type="journal article" date="2019" name="Philos. Trans. R. Soc. Lond., B, Biol. Sci.">
        <title>Ant behaviour and brain gene expression of defending hosts depend on the ecological success of the intruding social parasite.</title>
        <authorList>
            <person name="Kaur R."/>
            <person name="Stoldt M."/>
            <person name="Jongepier E."/>
            <person name="Feldmeyer B."/>
            <person name="Menzel F."/>
            <person name="Bornberg-Bauer E."/>
            <person name="Foitzik S."/>
        </authorList>
    </citation>
    <scope>NUCLEOTIDE SEQUENCE [LARGE SCALE GENOMIC DNA]</scope>
    <source>
        <tissue evidence="2">Whole body</tissue>
    </source>
</reference>
<dbReference type="STRING" id="300112.A0A4S2L6F5"/>
<name>A0A4S2L6F5_9HYME</name>
<keyword evidence="3" id="KW-1185">Reference proteome</keyword>
<comment type="caution">
    <text evidence="2">The sequence shown here is derived from an EMBL/GenBank/DDBJ whole genome shotgun (WGS) entry which is preliminary data.</text>
</comment>
<feature type="region of interest" description="Disordered" evidence="1">
    <location>
        <begin position="442"/>
        <end position="475"/>
    </location>
</feature>
<protein>
    <submittedName>
        <fullName evidence="2">Uncharacterized protein</fullName>
    </submittedName>
</protein>
<evidence type="ECO:0000313" key="3">
    <source>
        <dbReference type="Proteomes" id="UP000310200"/>
    </source>
</evidence>
<accession>A0A4S2L6F5</accession>
<sequence>MGTRRKSHGNLITSWKSHERSFALRFYNPIDPETLGIIYVLILVFSLTQAKQKAEVQKSQVTKLEVVNLGEVEVESDFKQSDVQRKRESGYTYNRPNRISSNARFRIQTHPSRSQIAFKVPGQLSRPFTQYGPPIHSTSGSTTHGYHAQQQHRDKLQHDVSQQQSIGFGGTGLMEQEVPSPIKNVDFAEVNPIASQNDEPFGMNTANYLPPQNQKLPAYISTDNFDPQRIPGRGQIHDTNLQSQNFVQAQNQISDAALFLAENAQAIQQLYGAPASNQDFAPSNDQFQDVGNPIHNLNSQFESTSQNPEGFRGTLPSYASGTLDPRNTLEQIQSLEKDRLIVQLQQALVQAQTNPNVAGRYAQNQAGFIQNQELLASISQQVNSHIPTTPQSAAFSPGNTAFSQSTFLPETTVNPLRFPVNYGIPTTTQTPTTTTTAGILTTQSPLQPSKSDGIAQAVSSHPASNQPGSSTTGSPAGIPLYGGFVPSFITGTNFPSYGTSIFTSGSVRPVQSPETSPTHFGIPIPTEPPQKPVPGSAPSTPATTIPSLSPASSSNRPGFALTPVALPIHPIRPVAPFATPVRPIVAPLLPAYPAQVHPAQTAPAVSSSVQHTFSVQNALINPALYKPVKAVYPVYYYPVDIAYQLQKPTSPSYPWNYAPSYTTQTGPAKIWK</sequence>
<feature type="compositionally biased region" description="Polar residues" evidence="1">
    <location>
        <begin position="537"/>
        <end position="554"/>
    </location>
</feature>
<dbReference type="Proteomes" id="UP000310200">
    <property type="component" value="Unassembled WGS sequence"/>
</dbReference>
<dbReference type="EMBL" id="QBLH01000376">
    <property type="protein sequence ID" value="TGZ56027.1"/>
    <property type="molecule type" value="Genomic_DNA"/>
</dbReference>
<dbReference type="AlphaFoldDB" id="A0A4S2L6F5"/>
<evidence type="ECO:0000313" key="2">
    <source>
        <dbReference type="EMBL" id="TGZ56027.1"/>
    </source>
</evidence>
<proteinExistence type="predicted"/>
<organism evidence="2 3">
    <name type="scientific">Temnothorax longispinosus</name>
    <dbReference type="NCBI Taxonomy" id="300112"/>
    <lineage>
        <taxon>Eukaryota</taxon>
        <taxon>Metazoa</taxon>
        <taxon>Ecdysozoa</taxon>
        <taxon>Arthropoda</taxon>
        <taxon>Hexapoda</taxon>
        <taxon>Insecta</taxon>
        <taxon>Pterygota</taxon>
        <taxon>Neoptera</taxon>
        <taxon>Endopterygota</taxon>
        <taxon>Hymenoptera</taxon>
        <taxon>Apocrita</taxon>
        <taxon>Aculeata</taxon>
        <taxon>Formicoidea</taxon>
        <taxon>Formicidae</taxon>
        <taxon>Myrmicinae</taxon>
        <taxon>Temnothorax</taxon>
    </lineage>
</organism>
<gene>
    <name evidence="2" type="ORF">DBV15_04769</name>
</gene>
<feature type="region of interest" description="Disordered" evidence="1">
    <location>
        <begin position="506"/>
        <end position="554"/>
    </location>
</feature>